<evidence type="ECO:0000259" key="1">
    <source>
        <dbReference type="Pfam" id="PF18593"/>
    </source>
</evidence>
<sequence length="101" mass="12106">MKLHHMLTERHPRMNEIFGGYLNQDYDLSGNKITEIVSCYKKDSPPKYHRELITEILSFMEEYRDDLDFAYEKIYGTEFSPELWGHKTNSFLNELARILIE</sequence>
<comment type="caution">
    <text evidence="2">The sequence shown here is derived from an EMBL/GenBank/DDBJ whole genome shotgun (WGS) entry which is preliminary data.</text>
</comment>
<reference evidence="2 3" key="1">
    <citation type="submission" date="2021-11" db="EMBL/GenBank/DDBJ databases">
        <authorList>
            <person name="Oh E.-T."/>
            <person name="Kim S.-B."/>
        </authorList>
    </citation>
    <scope>NUCLEOTIDE SEQUENCE [LARGE SCALE GENOMIC DNA]</scope>
    <source>
        <strain evidence="2 3">MMS20-SJTR3</strain>
    </source>
</reference>
<gene>
    <name evidence="2" type="ORF">LJ656_01265</name>
</gene>
<evidence type="ECO:0000313" key="2">
    <source>
        <dbReference type="EMBL" id="MCC8391203.1"/>
    </source>
</evidence>
<dbReference type="Pfam" id="PF18593">
    <property type="entry name" value="CdiI_2"/>
    <property type="match status" value="1"/>
</dbReference>
<accession>A0ABS8JMS4</accession>
<feature type="domain" description="CdiI immunity protein" evidence="1">
    <location>
        <begin position="12"/>
        <end position="98"/>
    </location>
</feature>
<proteinExistence type="predicted"/>
<dbReference type="RefSeq" id="WP_230507465.1">
    <property type="nucleotide sequence ID" value="NZ_JAJITD010000001.1"/>
</dbReference>
<keyword evidence="3" id="KW-1185">Reference proteome</keyword>
<organism evidence="2 3">
    <name type="scientific">Paraburkholderia sejongensis</name>
    <dbReference type="NCBI Taxonomy" id="2886946"/>
    <lineage>
        <taxon>Bacteria</taxon>
        <taxon>Pseudomonadati</taxon>
        <taxon>Pseudomonadota</taxon>
        <taxon>Betaproteobacteria</taxon>
        <taxon>Burkholderiales</taxon>
        <taxon>Burkholderiaceae</taxon>
        <taxon>Paraburkholderia</taxon>
    </lineage>
</organism>
<dbReference type="Proteomes" id="UP001431019">
    <property type="component" value="Unassembled WGS sequence"/>
</dbReference>
<protein>
    <recommendedName>
        <fullName evidence="1">CdiI immunity protein domain-containing protein</fullName>
    </recommendedName>
</protein>
<dbReference type="InterPro" id="IPR041129">
    <property type="entry name" value="CdiI_2"/>
</dbReference>
<evidence type="ECO:0000313" key="3">
    <source>
        <dbReference type="Proteomes" id="UP001431019"/>
    </source>
</evidence>
<name>A0ABS8JMS4_9BURK</name>
<dbReference type="EMBL" id="JAJITD010000001">
    <property type="protein sequence ID" value="MCC8391203.1"/>
    <property type="molecule type" value="Genomic_DNA"/>
</dbReference>